<dbReference type="Proteomes" id="UP000791440">
    <property type="component" value="Unassembled WGS sequence"/>
</dbReference>
<accession>A0A921YRI1</accession>
<dbReference type="EMBL" id="JH668303">
    <property type="protein sequence ID" value="KAG6443589.1"/>
    <property type="molecule type" value="Genomic_DNA"/>
</dbReference>
<name>A0A921YRI1_MANSE</name>
<reference evidence="2" key="1">
    <citation type="journal article" date="2016" name="Insect Biochem. Mol. Biol.">
        <title>Multifaceted biological insights from a draft genome sequence of the tobacco hornworm moth, Manduca sexta.</title>
        <authorList>
            <person name="Kanost M.R."/>
            <person name="Arrese E.L."/>
            <person name="Cao X."/>
            <person name="Chen Y.R."/>
            <person name="Chellapilla S."/>
            <person name="Goldsmith M.R."/>
            <person name="Grosse-Wilde E."/>
            <person name="Heckel D.G."/>
            <person name="Herndon N."/>
            <person name="Jiang H."/>
            <person name="Papanicolaou A."/>
            <person name="Qu J."/>
            <person name="Soulages J.L."/>
            <person name="Vogel H."/>
            <person name="Walters J."/>
            <person name="Waterhouse R.M."/>
            <person name="Ahn S.J."/>
            <person name="Almeida F.C."/>
            <person name="An C."/>
            <person name="Aqrawi P."/>
            <person name="Bretschneider A."/>
            <person name="Bryant W.B."/>
            <person name="Bucks S."/>
            <person name="Chao H."/>
            <person name="Chevignon G."/>
            <person name="Christen J.M."/>
            <person name="Clarke D.F."/>
            <person name="Dittmer N.T."/>
            <person name="Ferguson L.C.F."/>
            <person name="Garavelou S."/>
            <person name="Gordon K.H.J."/>
            <person name="Gunaratna R.T."/>
            <person name="Han Y."/>
            <person name="Hauser F."/>
            <person name="He Y."/>
            <person name="Heidel-Fischer H."/>
            <person name="Hirsh A."/>
            <person name="Hu Y."/>
            <person name="Jiang H."/>
            <person name="Kalra D."/>
            <person name="Klinner C."/>
            <person name="Konig C."/>
            <person name="Kovar C."/>
            <person name="Kroll A.R."/>
            <person name="Kuwar S.S."/>
            <person name="Lee S.L."/>
            <person name="Lehman R."/>
            <person name="Li K."/>
            <person name="Li Z."/>
            <person name="Liang H."/>
            <person name="Lovelace S."/>
            <person name="Lu Z."/>
            <person name="Mansfield J.H."/>
            <person name="McCulloch K.J."/>
            <person name="Mathew T."/>
            <person name="Morton B."/>
            <person name="Muzny D.M."/>
            <person name="Neunemann D."/>
            <person name="Ongeri F."/>
            <person name="Pauchet Y."/>
            <person name="Pu L.L."/>
            <person name="Pyrousis I."/>
            <person name="Rao X.J."/>
            <person name="Redding A."/>
            <person name="Roesel C."/>
            <person name="Sanchez-Gracia A."/>
            <person name="Schaack S."/>
            <person name="Shukla A."/>
            <person name="Tetreau G."/>
            <person name="Wang Y."/>
            <person name="Xiong G.H."/>
            <person name="Traut W."/>
            <person name="Walsh T.K."/>
            <person name="Worley K.C."/>
            <person name="Wu D."/>
            <person name="Wu W."/>
            <person name="Wu Y.Q."/>
            <person name="Zhang X."/>
            <person name="Zou Z."/>
            <person name="Zucker H."/>
            <person name="Briscoe A.D."/>
            <person name="Burmester T."/>
            <person name="Clem R.J."/>
            <person name="Feyereisen R."/>
            <person name="Grimmelikhuijzen C.J.P."/>
            <person name="Hamodrakas S.J."/>
            <person name="Hansson B.S."/>
            <person name="Huguet E."/>
            <person name="Jermiin L.S."/>
            <person name="Lan Q."/>
            <person name="Lehman H.K."/>
            <person name="Lorenzen M."/>
            <person name="Merzendorfer H."/>
            <person name="Michalopoulos I."/>
            <person name="Morton D.B."/>
            <person name="Muthukrishnan S."/>
            <person name="Oakeshott J.G."/>
            <person name="Palmer W."/>
            <person name="Park Y."/>
            <person name="Passarelli A.L."/>
            <person name="Rozas J."/>
            <person name="Schwartz L.M."/>
            <person name="Smith W."/>
            <person name="Southgate A."/>
            <person name="Vilcinskas A."/>
            <person name="Vogt R."/>
            <person name="Wang P."/>
            <person name="Werren J."/>
            <person name="Yu X.Q."/>
            <person name="Zhou J.J."/>
            <person name="Brown S.J."/>
            <person name="Scherer S.E."/>
            <person name="Richards S."/>
            <person name="Blissard G.W."/>
        </authorList>
    </citation>
    <scope>NUCLEOTIDE SEQUENCE</scope>
</reference>
<gene>
    <name evidence="2" type="ORF">O3G_MSEX002897</name>
</gene>
<organism evidence="2 3">
    <name type="scientific">Manduca sexta</name>
    <name type="common">Tobacco hawkmoth</name>
    <name type="synonym">Tobacco hornworm</name>
    <dbReference type="NCBI Taxonomy" id="7130"/>
    <lineage>
        <taxon>Eukaryota</taxon>
        <taxon>Metazoa</taxon>
        <taxon>Ecdysozoa</taxon>
        <taxon>Arthropoda</taxon>
        <taxon>Hexapoda</taxon>
        <taxon>Insecta</taxon>
        <taxon>Pterygota</taxon>
        <taxon>Neoptera</taxon>
        <taxon>Endopterygota</taxon>
        <taxon>Lepidoptera</taxon>
        <taxon>Glossata</taxon>
        <taxon>Ditrysia</taxon>
        <taxon>Bombycoidea</taxon>
        <taxon>Sphingidae</taxon>
        <taxon>Sphinginae</taxon>
        <taxon>Sphingini</taxon>
        <taxon>Manduca</taxon>
    </lineage>
</organism>
<comment type="caution">
    <text evidence="2">The sequence shown here is derived from an EMBL/GenBank/DDBJ whole genome shotgun (WGS) entry which is preliminary data.</text>
</comment>
<protein>
    <submittedName>
        <fullName evidence="2">Uncharacterized protein</fullName>
    </submittedName>
</protein>
<proteinExistence type="predicted"/>
<keyword evidence="3" id="KW-1185">Reference proteome</keyword>
<dbReference type="AlphaFoldDB" id="A0A921YRI1"/>
<sequence length="33" mass="3467">MATTSDDASRHDEVNSEPLPSLVIFGPMCTASS</sequence>
<reference evidence="2" key="2">
    <citation type="submission" date="2020-12" db="EMBL/GenBank/DDBJ databases">
        <authorList>
            <person name="Kanost M."/>
        </authorList>
    </citation>
    <scope>NUCLEOTIDE SEQUENCE</scope>
</reference>
<evidence type="ECO:0000313" key="3">
    <source>
        <dbReference type="Proteomes" id="UP000791440"/>
    </source>
</evidence>
<evidence type="ECO:0000256" key="1">
    <source>
        <dbReference type="SAM" id="MobiDB-lite"/>
    </source>
</evidence>
<evidence type="ECO:0000313" key="2">
    <source>
        <dbReference type="EMBL" id="KAG6443589.1"/>
    </source>
</evidence>
<feature type="region of interest" description="Disordered" evidence="1">
    <location>
        <begin position="1"/>
        <end position="20"/>
    </location>
</feature>